<feature type="non-terminal residue" evidence="1">
    <location>
        <position position="1"/>
    </location>
</feature>
<evidence type="ECO:0000313" key="2">
    <source>
        <dbReference type="Proteomes" id="UP001159428"/>
    </source>
</evidence>
<sequence>GKRVDNFLNIIGAESYQDSSGSVAEESGASPPKKKLKLEFTPINSRGAYRFGSVNPRYFNRFASDDSFKKIVSKTADELANGIKKSLEELEVDHDPSHAEQRPHTNVDLSQSLIYLIITGMISNVTCF</sequence>
<proteinExistence type="predicted"/>
<name>A0AAU9Y393_9CNID</name>
<reference evidence="1 2" key="1">
    <citation type="submission" date="2022-05" db="EMBL/GenBank/DDBJ databases">
        <authorList>
            <consortium name="Genoscope - CEA"/>
            <person name="William W."/>
        </authorList>
    </citation>
    <scope>NUCLEOTIDE SEQUENCE [LARGE SCALE GENOMIC DNA]</scope>
</reference>
<dbReference type="EMBL" id="CALNXJ010000136">
    <property type="protein sequence ID" value="CAH3166519.1"/>
    <property type="molecule type" value="Genomic_DNA"/>
</dbReference>
<dbReference type="Proteomes" id="UP001159428">
    <property type="component" value="Unassembled WGS sequence"/>
</dbReference>
<organism evidence="1 2">
    <name type="scientific">Pocillopora meandrina</name>
    <dbReference type="NCBI Taxonomy" id="46732"/>
    <lineage>
        <taxon>Eukaryota</taxon>
        <taxon>Metazoa</taxon>
        <taxon>Cnidaria</taxon>
        <taxon>Anthozoa</taxon>
        <taxon>Hexacorallia</taxon>
        <taxon>Scleractinia</taxon>
        <taxon>Astrocoeniina</taxon>
        <taxon>Pocilloporidae</taxon>
        <taxon>Pocillopora</taxon>
    </lineage>
</organism>
<comment type="caution">
    <text evidence="1">The sequence shown here is derived from an EMBL/GenBank/DDBJ whole genome shotgun (WGS) entry which is preliminary data.</text>
</comment>
<dbReference type="AlphaFoldDB" id="A0AAU9Y393"/>
<keyword evidence="2" id="KW-1185">Reference proteome</keyword>
<accession>A0AAU9Y393</accession>
<evidence type="ECO:0000313" key="1">
    <source>
        <dbReference type="EMBL" id="CAH3166519.1"/>
    </source>
</evidence>
<protein>
    <submittedName>
        <fullName evidence="1">Uncharacterized protein</fullName>
    </submittedName>
</protein>
<gene>
    <name evidence="1" type="ORF">PMEA_00005324</name>
</gene>